<dbReference type="GO" id="GO:0006783">
    <property type="term" value="P:heme biosynthetic process"/>
    <property type="evidence" value="ECO:0007669"/>
    <property type="project" value="UniProtKB-UniRule"/>
</dbReference>
<keyword evidence="5 6" id="KW-0350">Heme biosynthesis</keyword>
<gene>
    <name evidence="9" type="primary">hemY_1</name>
    <name evidence="9" type="ORF">K239x_09790</name>
</gene>
<name>A0A517NPI7_9BACT</name>
<dbReference type="Proteomes" id="UP000319817">
    <property type="component" value="Chromosome"/>
</dbReference>
<comment type="similarity">
    <text evidence="6">Belongs to the protoporphyrinogen/coproporphyrinogen oxidase family. Coproporphyrinogen III oxidase subfamily.</text>
</comment>
<evidence type="ECO:0000256" key="7">
    <source>
        <dbReference type="SAM" id="MobiDB-lite"/>
    </source>
</evidence>
<dbReference type="AlphaFoldDB" id="A0A517NPI7"/>
<evidence type="ECO:0000256" key="5">
    <source>
        <dbReference type="ARBA" id="ARBA00023133"/>
    </source>
</evidence>
<dbReference type="EC" id="1.3.3.15" evidence="6"/>
<evidence type="ECO:0000259" key="8">
    <source>
        <dbReference type="Pfam" id="PF01593"/>
    </source>
</evidence>
<protein>
    <recommendedName>
        <fullName evidence="6">Coproporphyrinogen III oxidase</fullName>
        <ecNumber evidence="6">1.3.3.15</ecNumber>
    </recommendedName>
</protein>
<proteinExistence type="inferred from homology"/>
<evidence type="ECO:0000256" key="4">
    <source>
        <dbReference type="ARBA" id="ARBA00023002"/>
    </source>
</evidence>
<dbReference type="GO" id="GO:0004729">
    <property type="term" value="F:oxygen-dependent protoporphyrinogen oxidase activity"/>
    <property type="evidence" value="ECO:0007669"/>
    <property type="project" value="UniProtKB-UniRule"/>
</dbReference>
<dbReference type="NCBIfam" id="TIGR00562">
    <property type="entry name" value="proto_IX_ox"/>
    <property type="match status" value="1"/>
</dbReference>
<evidence type="ECO:0000313" key="10">
    <source>
        <dbReference type="Proteomes" id="UP000319817"/>
    </source>
</evidence>
<dbReference type="OrthoDB" id="9805195at2"/>
<comment type="catalytic activity">
    <reaction evidence="6">
        <text>coproporphyrinogen III + 3 O2 = coproporphyrin III + 3 H2O2</text>
        <dbReference type="Rhea" id="RHEA:43436"/>
        <dbReference type="ChEBI" id="CHEBI:15379"/>
        <dbReference type="ChEBI" id="CHEBI:16240"/>
        <dbReference type="ChEBI" id="CHEBI:57309"/>
        <dbReference type="ChEBI" id="CHEBI:131725"/>
        <dbReference type="EC" id="1.3.3.15"/>
    </reaction>
</comment>
<comment type="function">
    <text evidence="6">Involved in coproporphyrin-dependent heme b biosynthesis. Catalyzes the oxidation of coproporphyrinogen III to coproporphyrin III.</text>
</comment>
<keyword evidence="6" id="KW-0963">Cytoplasm</keyword>
<dbReference type="GO" id="GO:0005737">
    <property type="term" value="C:cytoplasm"/>
    <property type="evidence" value="ECO:0007669"/>
    <property type="project" value="UniProtKB-SubCell"/>
</dbReference>
<dbReference type="PANTHER" id="PTHR42923">
    <property type="entry name" value="PROTOPORPHYRINOGEN OXIDASE"/>
    <property type="match status" value="1"/>
</dbReference>
<dbReference type="InterPro" id="IPR002937">
    <property type="entry name" value="Amino_oxidase"/>
</dbReference>
<keyword evidence="3 6" id="KW-0274">FAD</keyword>
<dbReference type="Gene3D" id="3.50.50.60">
    <property type="entry name" value="FAD/NAD(P)-binding domain"/>
    <property type="match status" value="1"/>
</dbReference>
<dbReference type="SUPFAM" id="SSF54373">
    <property type="entry name" value="FAD-linked reductases, C-terminal domain"/>
    <property type="match status" value="1"/>
</dbReference>
<dbReference type="UniPathway" id="UPA00252"/>
<accession>A0A517NPI7</accession>
<dbReference type="Gene3D" id="3.90.660.20">
    <property type="entry name" value="Protoporphyrinogen oxidase, mitochondrial, domain 2"/>
    <property type="match status" value="1"/>
</dbReference>
<comment type="cofactor">
    <cofactor evidence="1 6">
        <name>FAD</name>
        <dbReference type="ChEBI" id="CHEBI:57692"/>
    </cofactor>
</comment>
<dbReference type="SUPFAM" id="SSF51905">
    <property type="entry name" value="FAD/NAD(P)-binding domain"/>
    <property type="match status" value="1"/>
</dbReference>
<dbReference type="Pfam" id="PF01593">
    <property type="entry name" value="Amino_oxidase"/>
    <property type="match status" value="1"/>
</dbReference>
<dbReference type="InterPro" id="IPR036188">
    <property type="entry name" value="FAD/NAD-bd_sf"/>
</dbReference>
<feature type="domain" description="Amine oxidase" evidence="8">
    <location>
        <begin position="16"/>
        <end position="478"/>
    </location>
</feature>
<comment type="pathway">
    <text evidence="6">Porphyrin-containing compound metabolism; protoheme biosynthesis.</text>
</comment>
<reference evidence="9 10" key="1">
    <citation type="submission" date="2019-02" db="EMBL/GenBank/DDBJ databases">
        <title>Deep-cultivation of Planctomycetes and their phenomic and genomic characterization uncovers novel biology.</title>
        <authorList>
            <person name="Wiegand S."/>
            <person name="Jogler M."/>
            <person name="Boedeker C."/>
            <person name="Pinto D."/>
            <person name="Vollmers J."/>
            <person name="Rivas-Marin E."/>
            <person name="Kohn T."/>
            <person name="Peeters S.H."/>
            <person name="Heuer A."/>
            <person name="Rast P."/>
            <person name="Oberbeckmann S."/>
            <person name="Bunk B."/>
            <person name="Jeske O."/>
            <person name="Meyerdierks A."/>
            <person name="Storesund J.E."/>
            <person name="Kallscheuer N."/>
            <person name="Luecker S."/>
            <person name="Lage O.M."/>
            <person name="Pohl T."/>
            <person name="Merkel B.J."/>
            <person name="Hornburger P."/>
            <person name="Mueller R.-W."/>
            <person name="Bruemmer F."/>
            <person name="Labrenz M."/>
            <person name="Spormann A.M."/>
            <person name="Op den Camp H."/>
            <person name="Overmann J."/>
            <person name="Amann R."/>
            <person name="Jetten M.S.M."/>
            <person name="Mascher T."/>
            <person name="Medema M.H."/>
            <person name="Devos D.P."/>
            <person name="Kaster A.-K."/>
            <person name="Ovreas L."/>
            <person name="Rohde M."/>
            <person name="Galperin M.Y."/>
            <person name="Jogler C."/>
        </authorList>
    </citation>
    <scope>NUCLEOTIDE SEQUENCE [LARGE SCALE GENOMIC DNA]</scope>
    <source>
        <strain evidence="9 10">K23_9</strain>
    </source>
</reference>
<dbReference type="InterPro" id="IPR004572">
    <property type="entry name" value="Protoporphyrinogen_oxidase"/>
</dbReference>
<keyword evidence="2 6" id="KW-0285">Flavoprotein</keyword>
<keyword evidence="10" id="KW-1185">Reference proteome</keyword>
<comment type="subcellular location">
    <subcellularLocation>
        <location evidence="6">Cytoplasm</location>
    </subcellularLocation>
</comment>
<dbReference type="InterPro" id="IPR050464">
    <property type="entry name" value="Zeta_carotene_desat/Oxidored"/>
</dbReference>
<evidence type="ECO:0000256" key="2">
    <source>
        <dbReference type="ARBA" id="ARBA00022630"/>
    </source>
</evidence>
<dbReference type="Gene3D" id="1.10.3110.10">
    <property type="entry name" value="protoporphyrinogen ix oxidase, domain 3"/>
    <property type="match status" value="1"/>
</dbReference>
<feature type="region of interest" description="Disordered" evidence="7">
    <location>
        <begin position="203"/>
        <end position="222"/>
    </location>
</feature>
<evidence type="ECO:0000256" key="6">
    <source>
        <dbReference type="RuleBase" id="RU364052"/>
    </source>
</evidence>
<evidence type="ECO:0000256" key="3">
    <source>
        <dbReference type="ARBA" id="ARBA00022827"/>
    </source>
</evidence>
<dbReference type="RefSeq" id="WP_145416480.1">
    <property type="nucleotide sequence ID" value="NZ_CP036526.1"/>
</dbReference>
<evidence type="ECO:0000256" key="1">
    <source>
        <dbReference type="ARBA" id="ARBA00001974"/>
    </source>
</evidence>
<evidence type="ECO:0000313" key="9">
    <source>
        <dbReference type="EMBL" id="QDT09036.1"/>
    </source>
</evidence>
<keyword evidence="4 6" id="KW-0560">Oxidoreductase</keyword>
<dbReference type="PANTHER" id="PTHR42923:SF3">
    <property type="entry name" value="PROTOPORPHYRINOGEN OXIDASE"/>
    <property type="match status" value="1"/>
</dbReference>
<dbReference type="EMBL" id="CP036526">
    <property type="protein sequence ID" value="QDT09036.1"/>
    <property type="molecule type" value="Genomic_DNA"/>
</dbReference>
<sequence>MQDSSPRRVAIIGGGLSGLATAAHLHLLDPSIDLTVLESADRLGGVITTETADGFLIDHGADMFASNPPHALQLCEQLGVTDQLIQPQMEGRGANIVHHGKLVPIPDGFVLMRATKILPMLTTPLLSVSGKLRLAAEIFKPNNVSETDQSVADFVRDRMGNEVLQRIVGPLVSGIYTADVEKLSLLATMNPIAEMVRQHGSLAKATLKRRRKGEDSSERNSAGARYNQFRAFRSGMVGLINSIAQSLPAGAIHLNSPVRSIRQTTLPSENQRNGSQQQPTWEIQSDAATAPFDHIVVGTPARIASTILQPHAPIAAEQLSAIESASTAIVVLGVRRADILRPVTTFGFVVPPIENRRILAGSFASTKFAGRAPEDHVLVRVFIGGALQSELLENDDESLIQIAREELNDLIGLQGDPVVSRVVRWNQAMPQYHVGHLDRVRQIDQSIADVPGLSLISNAMHGVGIAPVIKAAKSIADGIVKT</sequence>
<organism evidence="9 10">
    <name type="scientific">Stieleria marina</name>
    <dbReference type="NCBI Taxonomy" id="1930275"/>
    <lineage>
        <taxon>Bacteria</taxon>
        <taxon>Pseudomonadati</taxon>
        <taxon>Planctomycetota</taxon>
        <taxon>Planctomycetia</taxon>
        <taxon>Pirellulales</taxon>
        <taxon>Pirellulaceae</taxon>
        <taxon>Stieleria</taxon>
    </lineage>
</organism>